<name>A0A8C9Q8Y6_SPEDA</name>
<evidence type="ECO:0000256" key="2">
    <source>
        <dbReference type="ARBA" id="ARBA00022475"/>
    </source>
</evidence>
<dbReference type="SMART" id="SM00134">
    <property type="entry name" value="LU"/>
    <property type="match status" value="1"/>
</dbReference>
<dbReference type="GO" id="GO:0030098">
    <property type="term" value="P:lymphocyte differentiation"/>
    <property type="evidence" value="ECO:0007669"/>
    <property type="project" value="InterPro"/>
</dbReference>
<dbReference type="GO" id="GO:0005886">
    <property type="term" value="C:plasma membrane"/>
    <property type="evidence" value="ECO:0007669"/>
    <property type="project" value="UniProtKB-SubCell"/>
</dbReference>
<evidence type="ECO:0000313" key="9">
    <source>
        <dbReference type="Proteomes" id="UP000694422"/>
    </source>
</evidence>
<protein>
    <recommendedName>
        <fullName evidence="7">UPAR/Ly6 domain-containing protein</fullName>
    </recommendedName>
</protein>
<dbReference type="Ensembl" id="ENSSDAT00000020591.1">
    <property type="protein sequence ID" value="ENSSDAP00000018006.1"/>
    <property type="gene ID" value="ENSSDAG00000016434.1"/>
</dbReference>
<dbReference type="PANTHER" id="PTHR16982:SF2">
    <property type="entry name" value="LYMPHOCYTE ANTIGEN 6D"/>
    <property type="match status" value="1"/>
</dbReference>
<feature type="signal peptide" evidence="6">
    <location>
        <begin position="1"/>
        <end position="23"/>
    </location>
</feature>
<evidence type="ECO:0000256" key="3">
    <source>
        <dbReference type="ARBA" id="ARBA00022729"/>
    </source>
</evidence>
<dbReference type="InterPro" id="IPR042339">
    <property type="entry name" value="Ly6D"/>
</dbReference>
<evidence type="ECO:0000256" key="1">
    <source>
        <dbReference type="ARBA" id="ARBA00004236"/>
    </source>
</evidence>
<dbReference type="InterPro" id="IPR016054">
    <property type="entry name" value="LY6_UPA_recep-like"/>
</dbReference>
<proteinExistence type="predicted"/>
<keyword evidence="5" id="KW-0325">Glycoprotein</keyword>
<keyword evidence="3 6" id="KW-0732">Signal</keyword>
<sequence>GMRRLLWLLPLFLLASISPPVQGLKCHQCLASGNCFQPTSCRADARYCLTTWNSPPGQKTLVIKSCAYTCPGFQESLSYSRASCCNTDLCNSSVSLSASWGLLVLSVWGAYLIR</sequence>
<reference evidence="8" key="1">
    <citation type="submission" date="2025-08" db="UniProtKB">
        <authorList>
            <consortium name="Ensembl"/>
        </authorList>
    </citation>
    <scope>IDENTIFICATION</scope>
</reference>
<evidence type="ECO:0000259" key="7">
    <source>
        <dbReference type="SMART" id="SM00134"/>
    </source>
</evidence>
<evidence type="ECO:0000313" key="8">
    <source>
        <dbReference type="Ensembl" id="ENSSDAP00000018006.1"/>
    </source>
</evidence>
<dbReference type="InterPro" id="IPR045860">
    <property type="entry name" value="Snake_toxin-like_sf"/>
</dbReference>
<keyword evidence="2" id="KW-1003">Cell membrane</keyword>
<evidence type="ECO:0000256" key="4">
    <source>
        <dbReference type="ARBA" id="ARBA00023136"/>
    </source>
</evidence>
<dbReference type="GO" id="GO:0009986">
    <property type="term" value="C:cell surface"/>
    <property type="evidence" value="ECO:0007669"/>
    <property type="project" value="InterPro"/>
</dbReference>
<dbReference type="SUPFAM" id="SSF57302">
    <property type="entry name" value="Snake toxin-like"/>
    <property type="match status" value="1"/>
</dbReference>
<feature type="chain" id="PRO_5034125111" description="UPAR/Ly6 domain-containing protein" evidence="6">
    <location>
        <begin position="24"/>
        <end position="114"/>
    </location>
</feature>
<evidence type="ECO:0000256" key="6">
    <source>
        <dbReference type="SAM" id="SignalP"/>
    </source>
</evidence>
<dbReference type="PANTHER" id="PTHR16982">
    <property type="entry name" value="LYMPHOCYTE ANTIGEN 6D"/>
    <property type="match status" value="1"/>
</dbReference>
<keyword evidence="9" id="KW-1185">Reference proteome</keyword>
<comment type="subcellular location">
    <subcellularLocation>
        <location evidence="1">Cell membrane</location>
    </subcellularLocation>
</comment>
<accession>A0A8C9Q8Y6</accession>
<dbReference type="Pfam" id="PF00087">
    <property type="entry name" value="Toxin_TOLIP"/>
    <property type="match status" value="1"/>
</dbReference>
<dbReference type="Gene3D" id="2.10.60.10">
    <property type="entry name" value="CD59"/>
    <property type="match status" value="1"/>
</dbReference>
<evidence type="ECO:0000256" key="5">
    <source>
        <dbReference type="ARBA" id="ARBA00023180"/>
    </source>
</evidence>
<dbReference type="AlphaFoldDB" id="A0A8C9Q8Y6"/>
<keyword evidence="4" id="KW-0472">Membrane</keyword>
<dbReference type="InterPro" id="IPR035076">
    <property type="entry name" value="Toxin/TOLIP"/>
</dbReference>
<dbReference type="Proteomes" id="UP000694422">
    <property type="component" value="Unplaced"/>
</dbReference>
<reference evidence="8" key="2">
    <citation type="submission" date="2025-09" db="UniProtKB">
        <authorList>
            <consortium name="Ensembl"/>
        </authorList>
    </citation>
    <scope>IDENTIFICATION</scope>
</reference>
<organism evidence="8 9">
    <name type="scientific">Spermophilus dauricus</name>
    <name type="common">Daurian ground squirrel</name>
    <dbReference type="NCBI Taxonomy" id="99837"/>
    <lineage>
        <taxon>Eukaryota</taxon>
        <taxon>Metazoa</taxon>
        <taxon>Chordata</taxon>
        <taxon>Craniata</taxon>
        <taxon>Vertebrata</taxon>
        <taxon>Euteleostomi</taxon>
        <taxon>Mammalia</taxon>
        <taxon>Eutheria</taxon>
        <taxon>Euarchontoglires</taxon>
        <taxon>Glires</taxon>
        <taxon>Rodentia</taxon>
        <taxon>Sciuromorpha</taxon>
        <taxon>Sciuridae</taxon>
        <taxon>Xerinae</taxon>
        <taxon>Marmotini</taxon>
        <taxon>Spermophilus</taxon>
    </lineage>
</organism>
<feature type="domain" description="UPAR/Ly6" evidence="7">
    <location>
        <begin position="24"/>
        <end position="103"/>
    </location>
</feature>